<proteinExistence type="predicted"/>
<keyword evidence="2" id="KW-0547">Nucleotide-binding</keyword>
<dbReference type="PROSITE" id="PS51194">
    <property type="entry name" value="HELICASE_CTER"/>
    <property type="match status" value="1"/>
</dbReference>
<evidence type="ECO:0000313" key="2">
    <source>
        <dbReference type="EMBL" id="QCI87395.1"/>
    </source>
</evidence>
<protein>
    <submittedName>
        <fullName evidence="2">DEAD/DEAH box helicase</fullName>
    </submittedName>
</protein>
<dbReference type="GO" id="GO:0004386">
    <property type="term" value="F:helicase activity"/>
    <property type="evidence" value="ECO:0007669"/>
    <property type="project" value="UniProtKB-KW"/>
</dbReference>
<dbReference type="Gene3D" id="3.40.50.300">
    <property type="entry name" value="P-loop containing nucleotide triphosphate hydrolases"/>
    <property type="match status" value="1"/>
</dbReference>
<dbReference type="InterPro" id="IPR000330">
    <property type="entry name" value="SNF2_N"/>
</dbReference>
<dbReference type="Pfam" id="PF00271">
    <property type="entry name" value="Helicase_C"/>
    <property type="match status" value="1"/>
</dbReference>
<dbReference type="OrthoDB" id="9802848at2"/>
<dbReference type="Gene3D" id="3.40.50.10810">
    <property type="entry name" value="Tandem AAA-ATPase domain"/>
    <property type="match status" value="1"/>
</dbReference>
<organism evidence="2 3">
    <name type="scientific">Vagococcus zengguangii</name>
    <dbReference type="NCBI Taxonomy" id="2571750"/>
    <lineage>
        <taxon>Bacteria</taxon>
        <taxon>Bacillati</taxon>
        <taxon>Bacillota</taxon>
        <taxon>Bacilli</taxon>
        <taxon>Lactobacillales</taxon>
        <taxon>Enterococcaceae</taxon>
        <taxon>Vagococcus</taxon>
    </lineage>
</organism>
<dbReference type="KEGG" id="vao:FA707_07965"/>
<dbReference type="GO" id="GO:0005524">
    <property type="term" value="F:ATP binding"/>
    <property type="evidence" value="ECO:0007669"/>
    <property type="project" value="InterPro"/>
</dbReference>
<sequence length="484" mass="55956">MKNTSNFSVPGSGKTATVLGTYAYLKANNLANKIVMIGPKNAFGSWIDEFTICLPTETKRFYLNIHSKETNSVEKRKFSLKFDSGNKELILVNYESVNSLKNELLEIIDNQTLLVFDEVHKIKNPEGQRADASKEISKNAGRIIALTGTPIPNSYVDIYNLLNMLYPEDYKDFFGFTKNELKKVDIDTMDEINEKIKPFFCRMNKDDLGVPKAEEDELLKVHATEAENQLFKIIKQSYQNNLFGLLVRVMQLESNPKKLLEKIDYSDLRGIIDDESYESADVEVVDYSEDVNVLIEQIKEPVKVKKTIELTERLVRENKPVIIWCTFVSSIKTLENRLSKKGIKVKCIYGEVELDERLKLIDDFKNRQFEVLITNPHTLAESVSLHMVCHDAIYFEYSFNLVHLLQSKDRIHRLGLKSNQYTQYYFLQQYYEYGGKEVSIGNKIYQRLKEKEVVMIEAINNDVLESVTSYEEDLELIFGEVLLI</sequence>
<gene>
    <name evidence="2" type="ORF">FA707_07965</name>
</gene>
<dbReference type="Pfam" id="PF00176">
    <property type="entry name" value="SNF2-rel_dom"/>
    <property type="match status" value="1"/>
</dbReference>
<dbReference type="EMBL" id="CP039712">
    <property type="protein sequence ID" value="QCI87395.1"/>
    <property type="molecule type" value="Genomic_DNA"/>
</dbReference>
<dbReference type="InterPro" id="IPR014001">
    <property type="entry name" value="Helicase_ATP-bd"/>
</dbReference>
<keyword evidence="3" id="KW-1185">Reference proteome</keyword>
<accession>A0A4D7CST4</accession>
<dbReference type="InterPro" id="IPR027417">
    <property type="entry name" value="P-loop_NTPase"/>
</dbReference>
<dbReference type="InterPro" id="IPR049730">
    <property type="entry name" value="SNF2/RAD54-like_C"/>
</dbReference>
<dbReference type="GO" id="GO:0016787">
    <property type="term" value="F:hydrolase activity"/>
    <property type="evidence" value="ECO:0007669"/>
    <property type="project" value="UniProtKB-KW"/>
</dbReference>
<dbReference type="CDD" id="cd18793">
    <property type="entry name" value="SF2_C_SNF"/>
    <property type="match status" value="1"/>
</dbReference>
<dbReference type="SMART" id="SM00490">
    <property type="entry name" value="HELICc"/>
    <property type="match status" value="1"/>
</dbReference>
<dbReference type="SUPFAM" id="SSF52540">
    <property type="entry name" value="P-loop containing nucleoside triphosphate hydrolases"/>
    <property type="match status" value="1"/>
</dbReference>
<dbReference type="InterPro" id="IPR038718">
    <property type="entry name" value="SNF2-like_sf"/>
</dbReference>
<keyword evidence="2" id="KW-0067">ATP-binding</keyword>
<reference evidence="2 3" key="1">
    <citation type="submission" date="2019-04" db="EMBL/GenBank/DDBJ databases">
        <title>Vagococcus sp. nov., isolated from faeces of yaks (Bos grunniens).</title>
        <authorList>
            <person name="Ge Y."/>
        </authorList>
    </citation>
    <scope>NUCLEOTIDE SEQUENCE [LARGE SCALE GENOMIC DNA]</scope>
    <source>
        <strain evidence="2 3">MN-17</strain>
    </source>
</reference>
<name>A0A4D7CST4_9ENTE</name>
<dbReference type="InterPro" id="IPR001650">
    <property type="entry name" value="Helicase_C-like"/>
</dbReference>
<dbReference type="PROSITE" id="PS51192">
    <property type="entry name" value="HELICASE_ATP_BIND_1"/>
    <property type="match status" value="1"/>
</dbReference>
<evidence type="ECO:0000313" key="3">
    <source>
        <dbReference type="Proteomes" id="UP000298615"/>
    </source>
</evidence>
<dbReference type="AlphaFoldDB" id="A0A4D7CST4"/>
<dbReference type="PANTHER" id="PTHR10799">
    <property type="entry name" value="SNF2/RAD54 HELICASE FAMILY"/>
    <property type="match status" value="1"/>
</dbReference>
<keyword evidence="1" id="KW-0378">Hydrolase</keyword>
<evidence type="ECO:0000256" key="1">
    <source>
        <dbReference type="ARBA" id="ARBA00022801"/>
    </source>
</evidence>
<dbReference type="Proteomes" id="UP000298615">
    <property type="component" value="Chromosome"/>
</dbReference>
<keyword evidence="2" id="KW-0347">Helicase</keyword>